<dbReference type="Pfam" id="PF00248">
    <property type="entry name" value="Aldo_ket_red"/>
    <property type="match status" value="1"/>
</dbReference>
<dbReference type="Proteomes" id="UP000437931">
    <property type="component" value="Unassembled WGS sequence"/>
</dbReference>
<organism evidence="3 6">
    <name type="scientific">Xanthomonas sontii</name>
    <dbReference type="NCBI Taxonomy" id="2650745"/>
    <lineage>
        <taxon>Bacteria</taxon>
        <taxon>Pseudomonadati</taxon>
        <taxon>Pseudomonadota</taxon>
        <taxon>Gammaproteobacteria</taxon>
        <taxon>Lysobacterales</taxon>
        <taxon>Lysobacteraceae</taxon>
        <taxon>Xanthomonas</taxon>
    </lineage>
</organism>
<gene>
    <name evidence="3" type="ORF">GIY21_16000</name>
    <name evidence="4" type="ORF">GIY22_16085</name>
</gene>
<dbReference type="InterPro" id="IPR023210">
    <property type="entry name" value="NADP_OxRdtase_dom"/>
</dbReference>
<accession>A0A6N7QDB3</accession>
<comment type="caution">
    <text evidence="3">The sequence shown here is derived from an EMBL/GenBank/DDBJ whole genome shotgun (WGS) entry which is preliminary data.</text>
</comment>
<evidence type="ECO:0000313" key="5">
    <source>
        <dbReference type="Proteomes" id="UP000437931"/>
    </source>
</evidence>
<dbReference type="EMBL" id="WJPM01000015">
    <property type="protein sequence ID" value="MRH76145.1"/>
    <property type="molecule type" value="Genomic_DNA"/>
</dbReference>
<dbReference type="Proteomes" id="UP000439314">
    <property type="component" value="Unassembled WGS sequence"/>
</dbReference>
<sequence length="331" mass="35831">MQTRTLGRNGPRVSALGLGCMGMSAFYGGRSDDNAAIAVIHAAIEHGVSLIDTADMYGPHTNEVLVGKALAGRRDQVVLATKFGIKLDPNDPAARGIDGRPEYVQSACEASLRRLGVDHIDLYYQHRVDPNVPIEDTVGAMARLVEQGKVRFLGLSEAAAATIRRAHAVHPITALQSEYSLWSRDPEHDGVLETVRELGIGFVPYSPLGRGFLTGAIRSPEDFEADDYRRHSPRFQGENFDRNLQLVERVRELAQAKGVTPGQLALAWVLAQGEDLVPIPGTKRLAYLEENLGALQVKLSAEELAQIEAIFPADAAAGHRYPAASRGALQG</sequence>
<dbReference type="Gene3D" id="3.20.20.100">
    <property type="entry name" value="NADP-dependent oxidoreductase domain"/>
    <property type="match status" value="1"/>
</dbReference>
<dbReference type="SUPFAM" id="SSF51430">
    <property type="entry name" value="NAD(P)-linked oxidoreductase"/>
    <property type="match status" value="1"/>
</dbReference>
<evidence type="ECO:0000313" key="4">
    <source>
        <dbReference type="EMBL" id="MRH76145.1"/>
    </source>
</evidence>
<evidence type="ECO:0000259" key="2">
    <source>
        <dbReference type="Pfam" id="PF00248"/>
    </source>
</evidence>
<reference evidence="5 6" key="1">
    <citation type="submission" date="2019-11" db="EMBL/GenBank/DDBJ databases">
        <title>First report of rice panicle blight caused by Xanthomonas sp. in Iran.</title>
        <authorList>
            <person name="Mirghasempour S.A."/>
            <person name="Huang S."/>
            <person name="Brady C.L."/>
            <person name="Studholme D.J."/>
        </authorList>
    </citation>
    <scope>NUCLEOTIDE SEQUENCE [LARGE SCALE GENOMIC DNA]</scope>
    <source>
        <strain evidence="3 6">ASD011</strain>
        <strain evidence="5">SAM114</strain>
    </source>
</reference>
<protein>
    <submittedName>
        <fullName evidence="3">Aldo/keto reductase</fullName>
    </submittedName>
</protein>
<dbReference type="PANTHER" id="PTHR43625">
    <property type="entry name" value="AFLATOXIN B1 ALDEHYDE REDUCTASE"/>
    <property type="match status" value="1"/>
</dbReference>
<dbReference type="InterPro" id="IPR050791">
    <property type="entry name" value="Aldo-Keto_reductase"/>
</dbReference>
<keyword evidence="5" id="KW-1185">Reference proteome</keyword>
<dbReference type="PANTHER" id="PTHR43625:SF40">
    <property type="entry name" value="ALDO-KETO REDUCTASE YAKC [NADP(+)]"/>
    <property type="match status" value="1"/>
</dbReference>
<dbReference type="InterPro" id="IPR036812">
    <property type="entry name" value="NAD(P)_OxRdtase_dom_sf"/>
</dbReference>
<evidence type="ECO:0000313" key="6">
    <source>
        <dbReference type="Proteomes" id="UP000439314"/>
    </source>
</evidence>
<dbReference type="RefSeq" id="WP_017914232.1">
    <property type="nucleotide sequence ID" value="NZ_WJPM01000015.1"/>
</dbReference>
<dbReference type="AlphaFoldDB" id="A0A6N7QDB3"/>
<dbReference type="GO" id="GO:0016491">
    <property type="term" value="F:oxidoreductase activity"/>
    <property type="evidence" value="ECO:0007669"/>
    <property type="project" value="UniProtKB-KW"/>
</dbReference>
<dbReference type="EMBL" id="WJPN01000015">
    <property type="protein sequence ID" value="MRH01800.1"/>
    <property type="molecule type" value="Genomic_DNA"/>
</dbReference>
<reference evidence="4" key="2">
    <citation type="journal article" date="2020" name="Plant Dis.">
        <title>A Grain Rot of Rice in Iran Caused by a Xanthomonas Strain Closely Related to X. sacchari.</title>
        <authorList>
            <person name="Mirghasempour S.A."/>
            <person name="Huang S."/>
            <person name="Studholme D.J."/>
            <person name="Brady C.L."/>
        </authorList>
    </citation>
    <scope>NUCLEOTIDE SEQUENCE</scope>
    <source>
        <strain evidence="4">SAM114</strain>
    </source>
</reference>
<feature type="domain" description="NADP-dependent oxidoreductase" evidence="2">
    <location>
        <begin position="17"/>
        <end position="310"/>
    </location>
</feature>
<keyword evidence="1" id="KW-0560">Oxidoreductase</keyword>
<evidence type="ECO:0000313" key="3">
    <source>
        <dbReference type="EMBL" id="MRH01800.1"/>
    </source>
</evidence>
<dbReference type="CDD" id="cd19076">
    <property type="entry name" value="AKR_AKR13A_13D"/>
    <property type="match status" value="1"/>
</dbReference>
<dbReference type="GO" id="GO:0005737">
    <property type="term" value="C:cytoplasm"/>
    <property type="evidence" value="ECO:0007669"/>
    <property type="project" value="TreeGrafter"/>
</dbReference>
<evidence type="ECO:0000256" key="1">
    <source>
        <dbReference type="ARBA" id="ARBA00023002"/>
    </source>
</evidence>
<name>A0A6N7QDB3_9XANT</name>
<proteinExistence type="predicted"/>